<dbReference type="PANTHER" id="PTHR10889">
    <property type="entry name" value="DEOXYRIBOSE-PHOSPHATE ALDOLASE"/>
    <property type="match status" value="1"/>
</dbReference>
<proteinExistence type="inferred from homology"/>
<comment type="caution">
    <text evidence="8">The sequence shown here is derived from an EMBL/GenBank/DDBJ whole genome shotgun (WGS) entry which is preliminary data.</text>
</comment>
<dbReference type="PANTHER" id="PTHR10889:SF1">
    <property type="entry name" value="DEOXYRIBOSE-PHOSPHATE ALDOLASE"/>
    <property type="match status" value="1"/>
</dbReference>
<evidence type="ECO:0000256" key="2">
    <source>
        <dbReference type="ARBA" id="ARBA00022490"/>
    </source>
</evidence>
<dbReference type="Pfam" id="PF01791">
    <property type="entry name" value="DeoC"/>
    <property type="match status" value="1"/>
</dbReference>
<dbReference type="FunFam" id="3.20.20.70:FF:000044">
    <property type="entry name" value="Deoxyribose-phosphate aldolase"/>
    <property type="match status" value="1"/>
</dbReference>
<dbReference type="GO" id="GO:0006018">
    <property type="term" value="P:2-deoxyribose 1-phosphate catabolic process"/>
    <property type="evidence" value="ECO:0007669"/>
    <property type="project" value="UniProtKB-UniRule"/>
</dbReference>
<dbReference type="GeneID" id="94439227"/>
<comment type="similarity">
    <text evidence="1 7">Belongs to the DeoC/FbaB aldolase family. DeoC type 1 subfamily.</text>
</comment>
<dbReference type="CDD" id="cd00959">
    <property type="entry name" value="DeoC"/>
    <property type="match status" value="1"/>
</dbReference>
<dbReference type="HAMAP" id="MF_00114">
    <property type="entry name" value="DeoC_type1"/>
    <property type="match status" value="1"/>
</dbReference>
<comment type="function">
    <text evidence="6 7">Catalyzes a reversible aldol reaction between acetaldehyde and D-glyceraldehyde 3-phosphate to generate 2-deoxy-D-ribose 5-phosphate.</text>
</comment>
<dbReference type="InterPro" id="IPR011343">
    <property type="entry name" value="DeoC"/>
</dbReference>
<accession>A0AB35UMN7</accession>
<dbReference type="InterPro" id="IPR002915">
    <property type="entry name" value="DeoC/FbaB/LacD_aldolase"/>
</dbReference>
<dbReference type="RefSeq" id="WP_118453387.1">
    <property type="nucleotide sequence ID" value="NZ_BAABZA010000001.1"/>
</dbReference>
<reference evidence="8" key="1">
    <citation type="submission" date="2022-03" db="EMBL/GenBank/DDBJ databases">
        <title>First case of bacteraemia caused by Dielma fastidiosa in a patient hospitalised with diverticulitis.</title>
        <authorList>
            <person name="Forman-Ankjaer B."/>
            <person name="Hvid-Jensen F."/>
            <person name="Kobel C.M."/>
            <person name="Greve T."/>
        </authorList>
    </citation>
    <scope>NUCLEOTIDE SEQUENCE</scope>
    <source>
        <strain evidence="8">AUH_DF_2021</strain>
    </source>
</reference>
<evidence type="ECO:0000313" key="8">
    <source>
        <dbReference type="EMBL" id="MDY5168028.1"/>
    </source>
</evidence>
<protein>
    <recommendedName>
        <fullName evidence="7">Deoxyribose-phosphate aldolase</fullName>
        <shortName evidence="7">DERA</shortName>
        <ecNumber evidence="7">4.1.2.4</ecNumber>
    </recommendedName>
    <alternativeName>
        <fullName evidence="7">2-deoxy-D-ribose 5-phosphate aldolase</fullName>
    </alternativeName>
    <alternativeName>
        <fullName evidence="7">Phosphodeoxyriboaldolase</fullName>
        <shortName evidence="7">Deoxyriboaldolase</shortName>
    </alternativeName>
</protein>
<dbReference type="NCBIfam" id="TIGR00126">
    <property type="entry name" value="deoC"/>
    <property type="match status" value="1"/>
</dbReference>
<dbReference type="EC" id="4.1.2.4" evidence="7"/>
<keyword evidence="4 7" id="KW-0704">Schiff base</keyword>
<evidence type="ECO:0000256" key="1">
    <source>
        <dbReference type="ARBA" id="ARBA00010936"/>
    </source>
</evidence>
<organism evidence="8 9">
    <name type="scientific">Dielma fastidiosa</name>
    <dbReference type="NCBI Taxonomy" id="1034346"/>
    <lineage>
        <taxon>Bacteria</taxon>
        <taxon>Bacillati</taxon>
        <taxon>Bacillota</taxon>
        <taxon>Erysipelotrichia</taxon>
        <taxon>Erysipelotrichales</taxon>
        <taxon>Erysipelotrichaceae</taxon>
        <taxon>Dielma</taxon>
    </lineage>
</organism>
<dbReference type="GO" id="GO:0009264">
    <property type="term" value="P:deoxyribonucleotide catabolic process"/>
    <property type="evidence" value="ECO:0007669"/>
    <property type="project" value="UniProtKB-UniRule"/>
</dbReference>
<feature type="active site" description="Schiff-base intermediate with acetaldehyde" evidence="7">
    <location>
        <position position="152"/>
    </location>
</feature>
<comment type="catalytic activity">
    <reaction evidence="5 7">
        <text>2-deoxy-D-ribose 5-phosphate = D-glyceraldehyde 3-phosphate + acetaldehyde</text>
        <dbReference type="Rhea" id="RHEA:12821"/>
        <dbReference type="ChEBI" id="CHEBI:15343"/>
        <dbReference type="ChEBI" id="CHEBI:59776"/>
        <dbReference type="ChEBI" id="CHEBI:62877"/>
        <dbReference type="EC" id="4.1.2.4"/>
    </reaction>
</comment>
<dbReference type="SMART" id="SM01133">
    <property type="entry name" value="DeoC"/>
    <property type="match status" value="1"/>
</dbReference>
<evidence type="ECO:0000313" key="9">
    <source>
        <dbReference type="Proteomes" id="UP001276902"/>
    </source>
</evidence>
<evidence type="ECO:0000256" key="3">
    <source>
        <dbReference type="ARBA" id="ARBA00023239"/>
    </source>
</evidence>
<sequence>MEKMNKLIDHTLLKADSTQAQIQKLCEEARTYDFASVCVNPTWVKYCAEALKGSDVKVCTVIGFPLGAATSAVKAYETKDALANGAEEFDMVINIGALKDHNYALVEEDIRSVVAAADHHCVKVILETCLLSKEEIVKACECCVNAKAAFVKTSTGFSTAGATVENVKLMKESVHGACKVKAAGGVRCYEDLQAMVEAGADRIGTSAGVKLLQKENVNSSY</sequence>
<feature type="active site" description="Proton donor/acceptor" evidence="7">
    <location>
        <position position="181"/>
    </location>
</feature>
<dbReference type="PIRSF" id="PIRSF001357">
    <property type="entry name" value="DeoC"/>
    <property type="match status" value="1"/>
</dbReference>
<dbReference type="Gene3D" id="3.20.20.70">
    <property type="entry name" value="Aldolase class I"/>
    <property type="match status" value="1"/>
</dbReference>
<keyword evidence="2 7" id="KW-0963">Cytoplasm</keyword>
<dbReference type="EMBL" id="JALDAW010000011">
    <property type="protein sequence ID" value="MDY5168028.1"/>
    <property type="molecule type" value="Genomic_DNA"/>
</dbReference>
<keyword evidence="3 7" id="KW-0456">Lyase</keyword>
<dbReference type="GO" id="GO:0004139">
    <property type="term" value="F:deoxyribose-phosphate aldolase activity"/>
    <property type="evidence" value="ECO:0007669"/>
    <property type="project" value="UniProtKB-UniRule"/>
</dbReference>
<comment type="subcellular location">
    <subcellularLocation>
        <location evidence="7">Cytoplasm</location>
    </subcellularLocation>
</comment>
<comment type="pathway">
    <text evidence="7">Carbohydrate degradation; 2-deoxy-D-ribose 1-phosphate degradation; D-glyceraldehyde 3-phosphate and acetaldehyde from 2-deoxy-alpha-D-ribose 1-phosphate: step 2/2.</text>
</comment>
<dbReference type="SUPFAM" id="SSF51569">
    <property type="entry name" value="Aldolase"/>
    <property type="match status" value="1"/>
</dbReference>
<dbReference type="GO" id="GO:0005737">
    <property type="term" value="C:cytoplasm"/>
    <property type="evidence" value="ECO:0007669"/>
    <property type="project" value="UniProtKB-SubCell"/>
</dbReference>
<evidence type="ECO:0000256" key="7">
    <source>
        <dbReference type="HAMAP-Rule" id="MF_00114"/>
    </source>
</evidence>
<dbReference type="InterPro" id="IPR028581">
    <property type="entry name" value="DeoC_typeI"/>
</dbReference>
<dbReference type="GO" id="GO:0016052">
    <property type="term" value="P:carbohydrate catabolic process"/>
    <property type="evidence" value="ECO:0007669"/>
    <property type="project" value="TreeGrafter"/>
</dbReference>
<name>A0AB35UMN7_9FIRM</name>
<gene>
    <name evidence="7 8" type="primary">deoC</name>
    <name evidence="8" type="ORF">MQE39_07855</name>
</gene>
<evidence type="ECO:0000256" key="5">
    <source>
        <dbReference type="ARBA" id="ARBA00048791"/>
    </source>
</evidence>
<dbReference type="InterPro" id="IPR013785">
    <property type="entry name" value="Aldolase_TIM"/>
</dbReference>
<evidence type="ECO:0000256" key="6">
    <source>
        <dbReference type="ARBA" id="ARBA00056337"/>
    </source>
</evidence>
<evidence type="ECO:0000256" key="4">
    <source>
        <dbReference type="ARBA" id="ARBA00023270"/>
    </source>
</evidence>
<dbReference type="AlphaFoldDB" id="A0AB35UMN7"/>
<feature type="active site" description="Proton donor/acceptor" evidence="7">
    <location>
        <position position="90"/>
    </location>
</feature>
<dbReference type="Proteomes" id="UP001276902">
    <property type="component" value="Unassembled WGS sequence"/>
</dbReference>